<accession>A0A0G2E7Y8</accession>
<protein>
    <submittedName>
        <fullName evidence="1">Uncharacterized protein</fullName>
    </submittedName>
</protein>
<proteinExistence type="predicted"/>
<reference evidence="1 2" key="1">
    <citation type="submission" date="2015-05" db="EMBL/GenBank/DDBJ databases">
        <title>Distinctive expansion of gene families associated with plant cell wall degradation and secondary metabolism in the genomes of grapevine trunk pathogens.</title>
        <authorList>
            <person name="Lawrence D.P."/>
            <person name="Travadon R."/>
            <person name="Rolshausen P.E."/>
            <person name="Baumgartner K."/>
        </authorList>
    </citation>
    <scope>NUCLEOTIDE SEQUENCE [LARGE SCALE GENOMIC DNA]</scope>
    <source>
        <strain evidence="1">UCRPC4</strain>
    </source>
</reference>
<name>A0A0G2E7Y8_PHACM</name>
<evidence type="ECO:0000313" key="2">
    <source>
        <dbReference type="Proteomes" id="UP000053317"/>
    </source>
</evidence>
<organism evidence="1 2">
    <name type="scientific">Phaeomoniella chlamydospora</name>
    <name type="common">Phaeoacremonium chlamydosporum</name>
    <dbReference type="NCBI Taxonomy" id="158046"/>
    <lineage>
        <taxon>Eukaryota</taxon>
        <taxon>Fungi</taxon>
        <taxon>Dikarya</taxon>
        <taxon>Ascomycota</taxon>
        <taxon>Pezizomycotina</taxon>
        <taxon>Eurotiomycetes</taxon>
        <taxon>Chaetothyriomycetidae</taxon>
        <taxon>Phaeomoniellales</taxon>
        <taxon>Phaeomoniellaceae</taxon>
        <taxon>Phaeomoniella</taxon>
    </lineage>
</organism>
<keyword evidence="2" id="KW-1185">Reference proteome</keyword>
<dbReference type="OrthoDB" id="10610825at2759"/>
<reference evidence="1 2" key="2">
    <citation type="submission" date="2015-05" db="EMBL/GenBank/DDBJ databases">
        <authorList>
            <person name="Morales-Cruz A."/>
            <person name="Amrine K.C."/>
            <person name="Cantu D."/>
        </authorList>
    </citation>
    <scope>NUCLEOTIDE SEQUENCE [LARGE SCALE GENOMIC DNA]</scope>
    <source>
        <strain evidence="1">UCRPC4</strain>
    </source>
</reference>
<dbReference type="AlphaFoldDB" id="A0A0G2E7Y8"/>
<sequence length="315" mass="35613">MEGLTSLYAAPDAQIHRHNFNNKNDIFEVAEISRSSVDWATATAACRFLQKSEAELMPWVGCQALNNRPFTRLVLVPLISNTNPYTLDIKESVVKQLLKDFNLDLVYRFAHASGMTFDVIPIHESGAIKGFHCSIYLTDYFGLYVVYDQTRNLTQGICWAGDKLMPRLREALMHLRDLSYHPYYILVATAAAFISYHNLRLVKVHREVSAVEKRTGYQGWDMIAHPTAQGSFPSLSASMSGLATSLAANKRLDRLTNEMLSAALDDQILDLQDMDQQARALFQGHIQALQRRVHVQQMHIKLCLSRVQNQLTAVS</sequence>
<evidence type="ECO:0000313" key="1">
    <source>
        <dbReference type="EMBL" id="KKY18739.1"/>
    </source>
</evidence>
<comment type="caution">
    <text evidence="1">The sequence shown here is derived from an EMBL/GenBank/DDBJ whole genome shotgun (WGS) entry which is preliminary data.</text>
</comment>
<dbReference type="EMBL" id="LCWF01000117">
    <property type="protein sequence ID" value="KKY18739.1"/>
    <property type="molecule type" value="Genomic_DNA"/>
</dbReference>
<gene>
    <name evidence="1" type="ORF">UCRPC4_g04800</name>
</gene>
<dbReference type="Proteomes" id="UP000053317">
    <property type="component" value="Unassembled WGS sequence"/>
</dbReference>